<dbReference type="InterPro" id="IPR023365">
    <property type="entry name" value="Sortase_dom-sf"/>
</dbReference>
<sequence>MVTHAGAVLTTVQLVEQEVSAGDRLDVPEGTAALVDLGGDQKRLFVAAHVSEPGDDGVLSTKDFSAIFRLVQGDSITYFDGDEQQEFTVTSSESVEDEGVLTVPEASAETIVPESQTLILMTVESGGVVSEADYEGRWVVTAESAQED</sequence>
<keyword evidence="2" id="KW-1185">Reference proteome</keyword>
<dbReference type="STRING" id="556325.BHE16_04585"/>
<name>A0A1L2ZMP8_9MICC</name>
<accession>A0A1L2ZMP8</accession>
<protein>
    <submittedName>
        <fullName evidence="1">Uncharacterized protein</fullName>
    </submittedName>
</protein>
<gene>
    <name evidence="1" type="ORF">BHE16_04585</name>
</gene>
<dbReference type="AlphaFoldDB" id="A0A1L2ZMP8"/>
<proteinExistence type="predicted"/>
<evidence type="ECO:0000313" key="2">
    <source>
        <dbReference type="Proteomes" id="UP000183530"/>
    </source>
</evidence>
<dbReference type="Proteomes" id="UP000183530">
    <property type="component" value="Chromosome"/>
</dbReference>
<reference evidence="1 2" key="1">
    <citation type="submission" date="2016-11" db="EMBL/GenBank/DDBJ databases">
        <title>Genome sequencing of Zhihengliuella aestuarii B18 antagonistic to Plasmodiophora brassicae.</title>
        <authorList>
            <person name="Luo Y."/>
        </authorList>
    </citation>
    <scope>NUCLEOTIDE SEQUENCE [LARGE SCALE GENOMIC DNA]</scope>
    <source>
        <strain evidence="1 2">B18</strain>
    </source>
</reference>
<dbReference type="KEGG" id="nae:BHE16_04585"/>
<dbReference type="EMBL" id="CP018135">
    <property type="protein sequence ID" value="APF40409.1"/>
    <property type="molecule type" value="Genomic_DNA"/>
</dbReference>
<organism evidence="1 2">
    <name type="scientific">Neomicrococcus aestuarii</name>
    <dbReference type="NCBI Taxonomy" id="556325"/>
    <lineage>
        <taxon>Bacteria</taxon>
        <taxon>Bacillati</taxon>
        <taxon>Actinomycetota</taxon>
        <taxon>Actinomycetes</taxon>
        <taxon>Micrococcales</taxon>
        <taxon>Micrococcaceae</taxon>
        <taxon>Neomicrococcus</taxon>
    </lineage>
</organism>
<dbReference type="Gene3D" id="2.40.260.10">
    <property type="entry name" value="Sortase"/>
    <property type="match status" value="1"/>
</dbReference>
<evidence type="ECO:0000313" key="1">
    <source>
        <dbReference type="EMBL" id="APF40409.1"/>
    </source>
</evidence>